<dbReference type="InterPro" id="IPR036388">
    <property type="entry name" value="WH-like_DNA-bd_sf"/>
</dbReference>
<dbReference type="SMART" id="SM00345">
    <property type="entry name" value="HTH_GNTR"/>
    <property type="match status" value="1"/>
</dbReference>
<keyword evidence="6" id="KW-1185">Reference proteome</keyword>
<dbReference type="Pfam" id="PF00392">
    <property type="entry name" value="GntR"/>
    <property type="match status" value="1"/>
</dbReference>
<gene>
    <name evidence="5" type="ORF">ACFQRG_21885</name>
</gene>
<dbReference type="PROSITE" id="PS50949">
    <property type="entry name" value="HTH_GNTR"/>
    <property type="match status" value="1"/>
</dbReference>
<dbReference type="SUPFAM" id="SSF48008">
    <property type="entry name" value="GntR ligand-binding domain-like"/>
    <property type="match status" value="1"/>
</dbReference>
<keyword evidence="1" id="KW-0805">Transcription regulation</keyword>
<keyword evidence="3" id="KW-0804">Transcription</keyword>
<dbReference type="PANTHER" id="PTHR43537:SF5">
    <property type="entry name" value="UXU OPERON TRANSCRIPTIONAL REGULATOR"/>
    <property type="match status" value="1"/>
</dbReference>
<dbReference type="PRINTS" id="PR00035">
    <property type="entry name" value="HTHGNTR"/>
</dbReference>
<dbReference type="SUPFAM" id="SSF46785">
    <property type="entry name" value="Winged helix' DNA-binding domain"/>
    <property type="match status" value="1"/>
</dbReference>
<dbReference type="SMART" id="SM00895">
    <property type="entry name" value="FCD"/>
    <property type="match status" value="1"/>
</dbReference>
<sequence>MADTFNIERKGVSEKVAEHIKKQIHENKYQAGQKIPGEREMAVNLNVSRNTVREAYKMLEAFGYLTIKHGTGVFVATEEQRINKMISSFFISTDQLKDFFAIRRVLENSAIEWGSQYLTDDQIKKLTEIVEEAAEEIKKDHIDCTKLSRLDHNFHLTLANMSQNSVLIRIMHSLIDLMESSRSQSMQIPGRAIKSVGEHKNILNALKDRDIPLAQKNMSIHLDSVENSIMKDLNKRDE</sequence>
<feature type="domain" description="HTH gntR-type" evidence="4">
    <location>
        <begin position="10"/>
        <end position="78"/>
    </location>
</feature>
<dbReference type="Pfam" id="PF07729">
    <property type="entry name" value="FCD"/>
    <property type="match status" value="1"/>
</dbReference>
<dbReference type="InterPro" id="IPR000524">
    <property type="entry name" value="Tscrpt_reg_HTH_GntR"/>
</dbReference>
<comment type="caution">
    <text evidence="5">The sequence shown here is derived from an EMBL/GenBank/DDBJ whole genome shotgun (WGS) entry which is preliminary data.</text>
</comment>
<dbReference type="Proteomes" id="UP001596505">
    <property type="component" value="Unassembled WGS sequence"/>
</dbReference>
<dbReference type="InterPro" id="IPR011711">
    <property type="entry name" value="GntR_C"/>
</dbReference>
<proteinExistence type="predicted"/>
<evidence type="ECO:0000313" key="5">
    <source>
        <dbReference type="EMBL" id="MFC7395563.1"/>
    </source>
</evidence>
<evidence type="ECO:0000313" key="6">
    <source>
        <dbReference type="Proteomes" id="UP001596505"/>
    </source>
</evidence>
<name>A0ABW2Q1U3_9BACL</name>
<dbReference type="EMBL" id="JBHTCO010000045">
    <property type="protein sequence ID" value="MFC7395563.1"/>
    <property type="molecule type" value="Genomic_DNA"/>
</dbReference>
<reference evidence="6" key="1">
    <citation type="journal article" date="2019" name="Int. J. Syst. Evol. Microbiol.">
        <title>The Global Catalogue of Microorganisms (GCM) 10K type strain sequencing project: providing services to taxonomists for standard genome sequencing and annotation.</title>
        <authorList>
            <consortium name="The Broad Institute Genomics Platform"/>
            <consortium name="The Broad Institute Genome Sequencing Center for Infectious Disease"/>
            <person name="Wu L."/>
            <person name="Ma J."/>
        </authorList>
    </citation>
    <scope>NUCLEOTIDE SEQUENCE [LARGE SCALE GENOMIC DNA]</scope>
    <source>
        <strain evidence="6">CGMCC 1.16305</strain>
    </source>
</reference>
<evidence type="ECO:0000256" key="1">
    <source>
        <dbReference type="ARBA" id="ARBA00023015"/>
    </source>
</evidence>
<dbReference type="InterPro" id="IPR008920">
    <property type="entry name" value="TF_FadR/GntR_C"/>
</dbReference>
<organism evidence="5 6">
    <name type="scientific">Scopulibacillus cellulosilyticus</name>
    <dbReference type="NCBI Taxonomy" id="2665665"/>
    <lineage>
        <taxon>Bacteria</taxon>
        <taxon>Bacillati</taxon>
        <taxon>Bacillota</taxon>
        <taxon>Bacilli</taxon>
        <taxon>Bacillales</taxon>
        <taxon>Sporolactobacillaceae</taxon>
        <taxon>Scopulibacillus</taxon>
    </lineage>
</organism>
<dbReference type="Gene3D" id="1.10.10.10">
    <property type="entry name" value="Winged helix-like DNA-binding domain superfamily/Winged helix DNA-binding domain"/>
    <property type="match status" value="1"/>
</dbReference>
<protein>
    <submittedName>
        <fullName evidence="5">FadR/GntR family transcriptional regulator</fullName>
    </submittedName>
</protein>
<dbReference type="InterPro" id="IPR036390">
    <property type="entry name" value="WH_DNA-bd_sf"/>
</dbReference>
<evidence type="ECO:0000259" key="4">
    <source>
        <dbReference type="PROSITE" id="PS50949"/>
    </source>
</evidence>
<dbReference type="PANTHER" id="PTHR43537">
    <property type="entry name" value="TRANSCRIPTIONAL REGULATOR, GNTR FAMILY"/>
    <property type="match status" value="1"/>
</dbReference>
<keyword evidence="2" id="KW-0238">DNA-binding</keyword>
<accession>A0ABW2Q1U3</accession>
<evidence type="ECO:0000256" key="3">
    <source>
        <dbReference type="ARBA" id="ARBA00023163"/>
    </source>
</evidence>
<dbReference type="CDD" id="cd07377">
    <property type="entry name" value="WHTH_GntR"/>
    <property type="match status" value="1"/>
</dbReference>
<dbReference type="Gene3D" id="1.20.120.530">
    <property type="entry name" value="GntR ligand-binding domain-like"/>
    <property type="match status" value="1"/>
</dbReference>
<evidence type="ECO:0000256" key="2">
    <source>
        <dbReference type="ARBA" id="ARBA00023125"/>
    </source>
</evidence>
<dbReference type="RefSeq" id="WP_380970354.1">
    <property type="nucleotide sequence ID" value="NZ_JBHTCO010000045.1"/>
</dbReference>